<dbReference type="Pfam" id="PF00079">
    <property type="entry name" value="Serpin"/>
    <property type="match status" value="1"/>
</dbReference>
<reference evidence="3" key="1">
    <citation type="submission" date="2022-11" db="UniProtKB">
        <authorList>
            <consortium name="WormBaseParasite"/>
        </authorList>
    </citation>
    <scope>IDENTIFICATION</scope>
</reference>
<dbReference type="SUPFAM" id="SSF56574">
    <property type="entry name" value="Serpins"/>
    <property type="match status" value="1"/>
</dbReference>
<accession>A0A915IE31</accession>
<dbReference type="InterPro" id="IPR036186">
    <property type="entry name" value="Serpin_sf"/>
</dbReference>
<evidence type="ECO:0000313" key="2">
    <source>
        <dbReference type="Proteomes" id="UP000887565"/>
    </source>
</evidence>
<dbReference type="Proteomes" id="UP000887565">
    <property type="component" value="Unplaced"/>
</dbReference>
<dbReference type="InterPro" id="IPR042178">
    <property type="entry name" value="Serpin_sf_1"/>
</dbReference>
<dbReference type="AlphaFoldDB" id="A0A915IE31"/>
<keyword evidence="2" id="KW-1185">Reference proteome</keyword>
<dbReference type="InterPro" id="IPR023796">
    <property type="entry name" value="Serpin_dom"/>
</dbReference>
<name>A0A915IE31_ROMCU</name>
<protein>
    <submittedName>
        <fullName evidence="3">Serpin domain-containing protein</fullName>
    </submittedName>
</protein>
<dbReference type="Gene3D" id="3.30.497.10">
    <property type="entry name" value="Antithrombin, subunit I, domain 2"/>
    <property type="match status" value="1"/>
</dbReference>
<organism evidence="2 3">
    <name type="scientific">Romanomermis culicivorax</name>
    <name type="common">Nematode worm</name>
    <dbReference type="NCBI Taxonomy" id="13658"/>
    <lineage>
        <taxon>Eukaryota</taxon>
        <taxon>Metazoa</taxon>
        <taxon>Ecdysozoa</taxon>
        <taxon>Nematoda</taxon>
        <taxon>Enoplea</taxon>
        <taxon>Dorylaimia</taxon>
        <taxon>Mermithida</taxon>
        <taxon>Mermithoidea</taxon>
        <taxon>Mermithidae</taxon>
        <taxon>Romanomermis</taxon>
    </lineage>
</organism>
<feature type="domain" description="Serpin" evidence="1">
    <location>
        <begin position="24"/>
        <end position="123"/>
    </location>
</feature>
<proteinExistence type="predicted"/>
<sequence length="124" mass="14477">MPVTPSQVEVTQQPSKKLYDDRIFTRKMSEKLFDENPDRNFVWSPISLEMALAAVMMGAKGNTFDQLLERVFHAPDRHYYLTDLVSSLKKTSTMYKSEEATLTYATILALDNFFRVKEHYMKKL</sequence>
<evidence type="ECO:0000259" key="1">
    <source>
        <dbReference type="Pfam" id="PF00079"/>
    </source>
</evidence>
<evidence type="ECO:0000313" key="3">
    <source>
        <dbReference type="WBParaSite" id="nRc.2.0.1.t12435-RA"/>
    </source>
</evidence>
<dbReference type="WBParaSite" id="nRc.2.0.1.t12435-RA">
    <property type="protein sequence ID" value="nRc.2.0.1.t12435-RA"/>
    <property type="gene ID" value="nRc.2.0.1.g12435"/>
</dbReference>